<dbReference type="Proteomes" id="UP001196661">
    <property type="component" value="Unassembled WGS sequence"/>
</dbReference>
<dbReference type="InterPro" id="IPR051043">
    <property type="entry name" value="Sulfatase_Mod_Factor_Kinase"/>
</dbReference>
<dbReference type="PANTHER" id="PTHR23150">
    <property type="entry name" value="SULFATASE MODIFYING FACTOR 1, 2"/>
    <property type="match status" value="1"/>
</dbReference>
<reference evidence="2 3" key="1">
    <citation type="journal article" date="2021" name="Mar. Drugs">
        <title>Genome Reduction and Secondary Metabolism of the Marine Sponge-Associated Cyanobacterium Leptothoe.</title>
        <authorList>
            <person name="Konstantinou D."/>
            <person name="Popin R.V."/>
            <person name="Fewer D.P."/>
            <person name="Sivonen K."/>
            <person name="Gkelis S."/>
        </authorList>
    </citation>
    <scope>NUCLEOTIDE SEQUENCE [LARGE SCALE GENOMIC DNA]</scope>
    <source>
        <strain evidence="2 3">TAU-MAC 1615</strain>
    </source>
</reference>
<dbReference type="SUPFAM" id="SSF56436">
    <property type="entry name" value="C-type lectin-like"/>
    <property type="match status" value="1"/>
</dbReference>
<dbReference type="InterPro" id="IPR016187">
    <property type="entry name" value="CTDL_fold"/>
</dbReference>
<dbReference type="InterPro" id="IPR042095">
    <property type="entry name" value="SUMF_sf"/>
</dbReference>
<name>A0ABS5Y3W8_9CYAN</name>
<dbReference type="Pfam" id="PF03781">
    <property type="entry name" value="FGE-sulfatase"/>
    <property type="match status" value="1"/>
</dbReference>
<proteinExistence type="predicted"/>
<dbReference type="PANTHER" id="PTHR23150:SF19">
    <property type="entry name" value="FORMYLGLYCINE-GENERATING ENZYME"/>
    <property type="match status" value="1"/>
</dbReference>
<dbReference type="RefSeq" id="WP_215618432.1">
    <property type="nucleotide sequence ID" value="NZ_JADOER010000009.1"/>
</dbReference>
<organism evidence="2 3">
    <name type="scientific">Leptothoe kymatousa TAU-MAC 1615</name>
    <dbReference type="NCBI Taxonomy" id="2364775"/>
    <lineage>
        <taxon>Bacteria</taxon>
        <taxon>Bacillati</taxon>
        <taxon>Cyanobacteriota</taxon>
        <taxon>Cyanophyceae</taxon>
        <taxon>Nodosilineales</taxon>
        <taxon>Cymatolegaceae</taxon>
        <taxon>Leptothoe</taxon>
        <taxon>Leptothoe kymatousa</taxon>
    </lineage>
</organism>
<gene>
    <name evidence="2" type="ORF">IXB28_09970</name>
</gene>
<keyword evidence="3" id="KW-1185">Reference proteome</keyword>
<feature type="domain" description="Sulfatase-modifying factor enzyme-like" evidence="1">
    <location>
        <begin position="128"/>
        <end position="360"/>
    </location>
</feature>
<dbReference type="EMBL" id="JADOER010000009">
    <property type="protein sequence ID" value="MBT9312533.1"/>
    <property type="molecule type" value="Genomic_DNA"/>
</dbReference>
<evidence type="ECO:0000313" key="2">
    <source>
        <dbReference type="EMBL" id="MBT9312533.1"/>
    </source>
</evidence>
<comment type="caution">
    <text evidence="2">The sequence shown here is derived from an EMBL/GenBank/DDBJ whole genome shotgun (WGS) entry which is preliminary data.</text>
</comment>
<protein>
    <submittedName>
        <fullName evidence="2">Formylglycine-generating enzyme family protein</fullName>
    </submittedName>
</protein>
<evidence type="ECO:0000259" key="1">
    <source>
        <dbReference type="Pfam" id="PF03781"/>
    </source>
</evidence>
<dbReference type="Gene3D" id="3.90.1580.10">
    <property type="entry name" value="paralog of FGE (formylglycine-generating enzyme)"/>
    <property type="match status" value="1"/>
</dbReference>
<dbReference type="InterPro" id="IPR005532">
    <property type="entry name" value="SUMF_dom"/>
</dbReference>
<accession>A0ABS5Y3W8</accession>
<evidence type="ECO:0000313" key="3">
    <source>
        <dbReference type="Proteomes" id="UP001196661"/>
    </source>
</evidence>
<sequence length="365" mass="40962">MSLTKEVMQGRRYKSITPLGSTETAYLLKNGICQNRALWTGQGPKRNYSRRQALKLIGLSTASTVVSLGCRSTPGNFVAPTGKPLKTSRFQTVQVDAYGQIVGKKSMQASYFDEPVLRNPLRKLLPLRMIKIPAGEFMMGSPASEPHHDDQEGPQRKIQVPSFYLGAFTITQRQYEIIMGSNPSYFTDDQGKDGANLPVEQVTWQDADAFCKKLSEMSGRTYRLPSEAEWEYACRASTTTPFCFGETLTTEIANFFADFSFTENYEENYRNTPVAVDSFWPNGFGLYNMHGNVFEWCADDYHENYKNAPKSVAPWISGQAQATKMMRGGSWFNDTPYCRSAARDKNTQIGLSNASGFRVVCEPII</sequence>